<dbReference type="SUPFAM" id="SSF56524">
    <property type="entry name" value="Oxidoreductase molybdopterin-binding domain"/>
    <property type="match status" value="1"/>
</dbReference>
<dbReference type="InterPro" id="IPR036374">
    <property type="entry name" value="OxRdtase_Mopterin-bd_sf"/>
</dbReference>
<sequence length="159" mass="17160">MSLSRITVSMVHAFVLCCCLAGAGVAQDLRVIDGNGKGTSVTLAELDDMTQQAVTTSTIWTDGVATYSGVSLLALLKAQGIDAGAVKLVALNDYAVTIPIAELEEEVPILASRRDGAPMPVRDKGPYWLIYPFDASQDYQTETIYARSIWQVSEIRHLP</sequence>
<keyword evidence="1" id="KW-0732">Signal</keyword>
<protein>
    <submittedName>
        <fullName evidence="2">Oxidoreductase</fullName>
    </submittedName>
</protein>
<dbReference type="Gene3D" id="3.90.420.10">
    <property type="entry name" value="Oxidoreductase, molybdopterin-binding domain"/>
    <property type="match status" value="1"/>
</dbReference>
<comment type="caution">
    <text evidence="2">The sequence shown here is derived from an EMBL/GenBank/DDBJ whole genome shotgun (WGS) entry which is preliminary data.</text>
</comment>
<evidence type="ECO:0000313" key="3">
    <source>
        <dbReference type="Proteomes" id="UP000786693"/>
    </source>
</evidence>
<dbReference type="EMBL" id="BPFH01000002">
    <property type="protein sequence ID" value="GIT94640.1"/>
    <property type="molecule type" value="Genomic_DNA"/>
</dbReference>
<dbReference type="Proteomes" id="UP000786693">
    <property type="component" value="Unassembled WGS sequence"/>
</dbReference>
<organism evidence="2 3">
    <name type="scientific">Jannaschia pagri</name>
    <dbReference type="NCBI Taxonomy" id="2829797"/>
    <lineage>
        <taxon>Bacteria</taxon>
        <taxon>Pseudomonadati</taxon>
        <taxon>Pseudomonadota</taxon>
        <taxon>Alphaproteobacteria</taxon>
        <taxon>Rhodobacterales</taxon>
        <taxon>Roseobacteraceae</taxon>
        <taxon>Jannaschia</taxon>
    </lineage>
</organism>
<proteinExistence type="predicted"/>
<accession>A0ABQ4NJP7</accession>
<name>A0ABQ4NJP7_9RHOB</name>
<feature type="signal peptide" evidence="1">
    <location>
        <begin position="1"/>
        <end position="23"/>
    </location>
</feature>
<evidence type="ECO:0000313" key="2">
    <source>
        <dbReference type="EMBL" id="GIT94640.1"/>
    </source>
</evidence>
<keyword evidence="3" id="KW-1185">Reference proteome</keyword>
<dbReference type="RefSeq" id="WP_220748161.1">
    <property type="nucleotide sequence ID" value="NZ_BPFH01000002.1"/>
</dbReference>
<evidence type="ECO:0000256" key="1">
    <source>
        <dbReference type="SAM" id="SignalP"/>
    </source>
</evidence>
<gene>
    <name evidence="2" type="ORF">JANAI62_12630</name>
</gene>
<reference evidence="2 3" key="1">
    <citation type="submission" date="2021-05" db="EMBL/GenBank/DDBJ databases">
        <title>Bacteria Genome sequencing.</title>
        <authorList>
            <person name="Takabe Y."/>
            <person name="Nakajima Y."/>
            <person name="Suzuki S."/>
            <person name="Shiozaki T."/>
        </authorList>
    </citation>
    <scope>NUCLEOTIDE SEQUENCE [LARGE SCALE GENOMIC DNA]</scope>
    <source>
        <strain evidence="2 3">AI_62</strain>
    </source>
</reference>
<feature type="chain" id="PRO_5045711496" evidence="1">
    <location>
        <begin position="24"/>
        <end position="159"/>
    </location>
</feature>